<dbReference type="Proteomes" id="UP001066276">
    <property type="component" value="Chromosome 8"/>
</dbReference>
<name>A0AAV7NJG5_PLEWA</name>
<organism evidence="1 2">
    <name type="scientific">Pleurodeles waltl</name>
    <name type="common">Iberian ribbed newt</name>
    <dbReference type="NCBI Taxonomy" id="8319"/>
    <lineage>
        <taxon>Eukaryota</taxon>
        <taxon>Metazoa</taxon>
        <taxon>Chordata</taxon>
        <taxon>Craniata</taxon>
        <taxon>Vertebrata</taxon>
        <taxon>Euteleostomi</taxon>
        <taxon>Amphibia</taxon>
        <taxon>Batrachia</taxon>
        <taxon>Caudata</taxon>
        <taxon>Salamandroidea</taxon>
        <taxon>Salamandridae</taxon>
        <taxon>Pleurodelinae</taxon>
        <taxon>Pleurodeles</taxon>
    </lineage>
</organism>
<sequence length="95" mass="10395">MLITQPMSWCGWPRCSEAGIQSASREEGVTGRLMGTRCPSLLRVFFGEGLLSAPGGDRPRTGVYDHIPDALGLPVGIRRYLKRESPRGVDIPHCT</sequence>
<proteinExistence type="predicted"/>
<reference evidence="1" key="1">
    <citation type="journal article" date="2022" name="bioRxiv">
        <title>Sequencing and chromosome-scale assembly of the giantPleurodeles waltlgenome.</title>
        <authorList>
            <person name="Brown T."/>
            <person name="Elewa A."/>
            <person name="Iarovenko S."/>
            <person name="Subramanian E."/>
            <person name="Araus A.J."/>
            <person name="Petzold A."/>
            <person name="Susuki M."/>
            <person name="Suzuki K.-i.T."/>
            <person name="Hayashi T."/>
            <person name="Toyoda A."/>
            <person name="Oliveira C."/>
            <person name="Osipova E."/>
            <person name="Leigh N.D."/>
            <person name="Simon A."/>
            <person name="Yun M.H."/>
        </authorList>
    </citation>
    <scope>NUCLEOTIDE SEQUENCE</scope>
    <source>
        <strain evidence="1">20211129_DDA</strain>
        <tissue evidence="1">Liver</tissue>
    </source>
</reference>
<comment type="caution">
    <text evidence="1">The sequence shown here is derived from an EMBL/GenBank/DDBJ whole genome shotgun (WGS) entry which is preliminary data.</text>
</comment>
<dbReference type="EMBL" id="JANPWB010000012">
    <property type="protein sequence ID" value="KAJ1116187.1"/>
    <property type="molecule type" value="Genomic_DNA"/>
</dbReference>
<accession>A0AAV7NJG5</accession>
<evidence type="ECO:0000313" key="2">
    <source>
        <dbReference type="Proteomes" id="UP001066276"/>
    </source>
</evidence>
<dbReference type="AlphaFoldDB" id="A0AAV7NJG5"/>
<evidence type="ECO:0000313" key="1">
    <source>
        <dbReference type="EMBL" id="KAJ1116187.1"/>
    </source>
</evidence>
<protein>
    <submittedName>
        <fullName evidence="1">Uncharacterized protein</fullName>
    </submittedName>
</protein>
<keyword evidence="2" id="KW-1185">Reference proteome</keyword>
<gene>
    <name evidence="1" type="ORF">NDU88_004405</name>
</gene>